<dbReference type="InterPro" id="IPR029063">
    <property type="entry name" value="SAM-dependent_MTases_sf"/>
</dbReference>
<keyword evidence="2" id="KW-0808">Transferase</keyword>
<dbReference type="InterPro" id="IPR019614">
    <property type="entry name" value="SAM-dep_methyl-trfase"/>
</dbReference>
<evidence type="ECO:0000256" key="1">
    <source>
        <dbReference type="ARBA" id="ARBA00022603"/>
    </source>
</evidence>
<dbReference type="PANTHER" id="PTHR43042:SF3">
    <property type="entry name" value="RIBOSOMAL RNA LARGE SUBUNIT METHYLTRANSFERASE YWBD-RELATED"/>
    <property type="match status" value="1"/>
</dbReference>
<dbReference type="Gene3D" id="3.30.750.80">
    <property type="entry name" value="RNA methyltransferase domain (HRMD) like"/>
    <property type="match status" value="1"/>
</dbReference>
<feature type="domain" description="S-adenosylmethionine-dependent methyltransferase" evidence="4">
    <location>
        <begin position="112"/>
        <end position="283"/>
    </location>
</feature>
<dbReference type="PANTHER" id="PTHR43042">
    <property type="entry name" value="SAM-DEPENDENT METHYLTRANSFERASE"/>
    <property type="match status" value="1"/>
</dbReference>
<dbReference type="AlphaFoldDB" id="A0A8J6NK55"/>
<dbReference type="EMBL" id="JACNJN010000149">
    <property type="protein sequence ID" value="MBC8336260.1"/>
    <property type="molecule type" value="Genomic_DNA"/>
</dbReference>
<keyword evidence="1 5" id="KW-0489">Methyltransferase</keyword>
<sequence>MNNLNQFDDILQKAITARAALFDNQHQTAFRLFNGFLEGNPDIAVDLYARTVIIHNYAELPSEGETVVHAAKEFLVSEYPWLKAILVKERKGISPKARSGILIFGEKPDDRIREHEIWYALDLLMNRDASLYLDTRNLRKWAIETLRGKRVLNTFAYTGSLGVAAAAGGAERVVQSDLSRKFLKVAKTSYTLNGFPINKKDFQIGDFWPHINRLKRANERFDCVFLDPPFFASTSKGRVDLAENSARLINKVRPLIVDGGHLVAINNALFQRGTDFFHTLEELCKDGYLEIESLIPAPEDFTGYAETRVGVPPVDPAPFNHSTKIAILRVRRKES</sequence>
<dbReference type="Proteomes" id="UP000614469">
    <property type="component" value="Unassembled WGS sequence"/>
</dbReference>
<dbReference type="Pfam" id="PF10672">
    <property type="entry name" value="Methyltrans_SAM"/>
    <property type="match status" value="1"/>
</dbReference>
<gene>
    <name evidence="5" type="ORF">H8E29_13420</name>
</gene>
<organism evidence="5 6">
    <name type="scientific">Candidatus Desulfolinea nitratireducens</name>
    <dbReference type="NCBI Taxonomy" id="2841698"/>
    <lineage>
        <taxon>Bacteria</taxon>
        <taxon>Bacillati</taxon>
        <taxon>Chloroflexota</taxon>
        <taxon>Anaerolineae</taxon>
        <taxon>Anaerolineales</taxon>
        <taxon>Anaerolineales incertae sedis</taxon>
        <taxon>Candidatus Desulfolinea</taxon>
    </lineage>
</organism>
<evidence type="ECO:0000256" key="3">
    <source>
        <dbReference type="ARBA" id="ARBA00022691"/>
    </source>
</evidence>
<evidence type="ECO:0000313" key="5">
    <source>
        <dbReference type="EMBL" id="MBC8336260.1"/>
    </source>
</evidence>
<keyword evidence="3" id="KW-0949">S-adenosyl-L-methionine</keyword>
<evidence type="ECO:0000259" key="4">
    <source>
        <dbReference type="Pfam" id="PF10672"/>
    </source>
</evidence>
<dbReference type="CDD" id="cd02440">
    <property type="entry name" value="AdoMet_MTases"/>
    <property type="match status" value="1"/>
</dbReference>
<evidence type="ECO:0000256" key="2">
    <source>
        <dbReference type="ARBA" id="ARBA00022679"/>
    </source>
</evidence>
<proteinExistence type="predicted"/>
<evidence type="ECO:0000313" key="6">
    <source>
        <dbReference type="Proteomes" id="UP000614469"/>
    </source>
</evidence>
<reference evidence="5 6" key="1">
    <citation type="submission" date="2020-08" db="EMBL/GenBank/DDBJ databases">
        <title>Bridging the membrane lipid divide: bacteria of the FCB group superphylum have the potential to synthesize archaeal ether lipids.</title>
        <authorList>
            <person name="Villanueva L."/>
            <person name="Von Meijenfeldt F.A.B."/>
            <person name="Westbye A.B."/>
            <person name="Yadav S."/>
            <person name="Hopmans E.C."/>
            <person name="Dutilh B.E."/>
            <person name="Sinninghe Damste J.S."/>
        </authorList>
    </citation>
    <scope>NUCLEOTIDE SEQUENCE [LARGE SCALE GENOMIC DNA]</scope>
    <source>
        <strain evidence="5">NIOZ-UU36</strain>
    </source>
</reference>
<accession>A0A8J6NK55</accession>
<dbReference type="GO" id="GO:0032259">
    <property type="term" value="P:methylation"/>
    <property type="evidence" value="ECO:0007669"/>
    <property type="project" value="UniProtKB-KW"/>
</dbReference>
<name>A0A8J6NK55_9CHLR</name>
<dbReference type="GO" id="GO:0008168">
    <property type="term" value="F:methyltransferase activity"/>
    <property type="evidence" value="ECO:0007669"/>
    <property type="project" value="UniProtKB-KW"/>
</dbReference>
<comment type="caution">
    <text evidence="5">The sequence shown here is derived from an EMBL/GenBank/DDBJ whole genome shotgun (WGS) entry which is preliminary data.</text>
</comment>
<protein>
    <submittedName>
        <fullName evidence="5">Class I SAM-dependent methyltransferase</fullName>
    </submittedName>
</protein>
<dbReference type="Gene3D" id="3.40.50.150">
    <property type="entry name" value="Vaccinia Virus protein VP39"/>
    <property type="match status" value="1"/>
</dbReference>
<dbReference type="SUPFAM" id="SSF53335">
    <property type="entry name" value="S-adenosyl-L-methionine-dependent methyltransferases"/>
    <property type="match status" value="1"/>
</dbReference>